<accession>A0A5B9W2B4</accession>
<dbReference type="Proteomes" id="UP000324233">
    <property type="component" value="Chromosome"/>
</dbReference>
<proteinExistence type="predicted"/>
<keyword evidence="4" id="KW-1185">Reference proteome</keyword>
<dbReference type="KEGG" id="agv:OJF2_33670"/>
<dbReference type="RefSeq" id="WP_148594693.1">
    <property type="nucleotide sequence ID" value="NZ_CP042997.1"/>
</dbReference>
<dbReference type="EMBL" id="CP042997">
    <property type="protein sequence ID" value="QEH34822.1"/>
    <property type="molecule type" value="Genomic_DNA"/>
</dbReference>
<protein>
    <submittedName>
        <fullName evidence="3">Uncharacterized protein</fullName>
    </submittedName>
</protein>
<dbReference type="AlphaFoldDB" id="A0A5B9W2B4"/>
<organism evidence="3 4">
    <name type="scientific">Aquisphaera giovannonii</name>
    <dbReference type="NCBI Taxonomy" id="406548"/>
    <lineage>
        <taxon>Bacteria</taxon>
        <taxon>Pseudomonadati</taxon>
        <taxon>Planctomycetota</taxon>
        <taxon>Planctomycetia</taxon>
        <taxon>Isosphaerales</taxon>
        <taxon>Isosphaeraceae</taxon>
        <taxon>Aquisphaera</taxon>
    </lineage>
</organism>
<feature type="chain" id="PRO_5022686485" evidence="2">
    <location>
        <begin position="28"/>
        <end position="69"/>
    </location>
</feature>
<keyword evidence="2" id="KW-0732">Signal</keyword>
<sequence precursor="true">MKSPSAWPLIPLALPLGAALLLLPASGCGDGTVNGAGSIDVPKPAPFEAPTRSSKGGKAAGTAKPQPSR</sequence>
<evidence type="ECO:0000256" key="2">
    <source>
        <dbReference type="SAM" id="SignalP"/>
    </source>
</evidence>
<reference evidence="3 4" key="1">
    <citation type="submission" date="2019-08" db="EMBL/GenBank/DDBJ databases">
        <title>Deep-cultivation of Planctomycetes and their phenomic and genomic characterization uncovers novel biology.</title>
        <authorList>
            <person name="Wiegand S."/>
            <person name="Jogler M."/>
            <person name="Boedeker C."/>
            <person name="Pinto D."/>
            <person name="Vollmers J."/>
            <person name="Rivas-Marin E."/>
            <person name="Kohn T."/>
            <person name="Peeters S.H."/>
            <person name="Heuer A."/>
            <person name="Rast P."/>
            <person name="Oberbeckmann S."/>
            <person name="Bunk B."/>
            <person name="Jeske O."/>
            <person name="Meyerdierks A."/>
            <person name="Storesund J.E."/>
            <person name="Kallscheuer N."/>
            <person name="Luecker S."/>
            <person name="Lage O.M."/>
            <person name="Pohl T."/>
            <person name="Merkel B.J."/>
            <person name="Hornburger P."/>
            <person name="Mueller R.-W."/>
            <person name="Bruemmer F."/>
            <person name="Labrenz M."/>
            <person name="Spormann A.M."/>
            <person name="Op den Camp H."/>
            <person name="Overmann J."/>
            <person name="Amann R."/>
            <person name="Jetten M.S.M."/>
            <person name="Mascher T."/>
            <person name="Medema M.H."/>
            <person name="Devos D.P."/>
            <person name="Kaster A.-K."/>
            <person name="Ovreas L."/>
            <person name="Rohde M."/>
            <person name="Galperin M.Y."/>
            <person name="Jogler C."/>
        </authorList>
    </citation>
    <scope>NUCLEOTIDE SEQUENCE [LARGE SCALE GENOMIC DNA]</scope>
    <source>
        <strain evidence="3 4">OJF2</strain>
    </source>
</reference>
<name>A0A5B9W2B4_9BACT</name>
<gene>
    <name evidence="3" type="ORF">OJF2_33670</name>
</gene>
<evidence type="ECO:0000313" key="4">
    <source>
        <dbReference type="Proteomes" id="UP000324233"/>
    </source>
</evidence>
<evidence type="ECO:0000313" key="3">
    <source>
        <dbReference type="EMBL" id="QEH34822.1"/>
    </source>
</evidence>
<feature type="region of interest" description="Disordered" evidence="1">
    <location>
        <begin position="32"/>
        <end position="69"/>
    </location>
</feature>
<feature type="signal peptide" evidence="2">
    <location>
        <begin position="1"/>
        <end position="27"/>
    </location>
</feature>
<evidence type="ECO:0000256" key="1">
    <source>
        <dbReference type="SAM" id="MobiDB-lite"/>
    </source>
</evidence>